<evidence type="ECO:0000313" key="1">
    <source>
        <dbReference type="EMBL" id="GFT09146.1"/>
    </source>
</evidence>
<name>A0A8X6NEJ4_NEPPI</name>
<protein>
    <submittedName>
        <fullName evidence="1">Uncharacterized protein</fullName>
    </submittedName>
</protein>
<dbReference type="Proteomes" id="UP000887013">
    <property type="component" value="Unassembled WGS sequence"/>
</dbReference>
<keyword evidence="2" id="KW-1185">Reference proteome</keyword>
<sequence>MIEIAKELGIEAQNTFTKVEIMNRIIQSESYEEEIVKAVMEGRLRRKTRKNGRLIRELELERMRLAKTTDKASVSSEDLEGQGVNRRVNLKELVPKFDPKNADIN</sequence>
<reference evidence="1" key="1">
    <citation type="submission" date="2020-08" db="EMBL/GenBank/DDBJ databases">
        <title>Multicomponent nature underlies the extraordinary mechanical properties of spider dragline silk.</title>
        <authorList>
            <person name="Kono N."/>
            <person name="Nakamura H."/>
            <person name="Mori M."/>
            <person name="Yoshida Y."/>
            <person name="Ohtoshi R."/>
            <person name="Malay A.D."/>
            <person name="Moran D.A.P."/>
            <person name="Tomita M."/>
            <person name="Numata K."/>
            <person name="Arakawa K."/>
        </authorList>
    </citation>
    <scope>NUCLEOTIDE SEQUENCE</scope>
</reference>
<organism evidence="1 2">
    <name type="scientific">Nephila pilipes</name>
    <name type="common">Giant wood spider</name>
    <name type="synonym">Nephila maculata</name>
    <dbReference type="NCBI Taxonomy" id="299642"/>
    <lineage>
        <taxon>Eukaryota</taxon>
        <taxon>Metazoa</taxon>
        <taxon>Ecdysozoa</taxon>
        <taxon>Arthropoda</taxon>
        <taxon>Chelicerata</taxon>
        <taxon>Arachnida</taxon>
        <taxon>Araneae</taxon>
        <taxon>Araneomorphae</taxon>
        <taxon>Entelegynae</taxon>
        <taxon>Araneoidea</taxon>
        <taxon>Nephilidae</taxon>
        <taxon>Nephila</taxon>
    </lineage>
</organism>
<accession>A0A8X6NEJ4</accession>
<dbReference type="AlphaFoldDB" id="A0A8X6NEJ4"/>
<evidence type="ECO:0000313" key="2">
    <source>
        <dbReference type="Proteomes" id="UP000887013"/>
    </source>
</evidence>
<proteinExistence type="predicted"/>
<gene>
    <name evidence="1" type="ORF">NPIL_454091</name>
</gene>
<dbReference type="EMBL" id="BMAW01103442">
    <property type="protein sequence ID" value="GFT09146.1"/>
    <property type="molecule type" value="Genomic_DNA"/>
</dbReference>
<comment type="caution">
    <text evidence="1">The sequence shown here is derived from an EMBL/GenBank/DDBJ whole genome shotgun (WGS) entry which is preliminary data.</text>
</comment>